<dbReference type="Pfam" id="PF00462">
    <property type="entry name" value="Glutaredoxin"/>
    <property type="match status" value="1"/>
</dbReference>
<keyword evidence="5" id="KW-1015">Disulfide bond</keyword>
<dbReference type="PROSITE" id="PS00195">
    <property type="entry name" value="GLUTAREDOXIN_1"/>
    <property type="match status" value="1"/>
</dbReference>
<dbReference type="GO" id="GO:0045454">
    <property type="term" value="P:cell redox homeostasis"/>
    <property type="evidence" value="ECO:0007669"/>
    <property type="project" value="InterPro"/>
</dbReference>
<evidence type="ECO:0000256" key="1">
    <source>
        <dbReference type="ARBA" id="ARBA00002549"/>
    </source>
</evidence>
<dbReference type="InterPro" id="IPR036249">
    <property type="entry name" value="Thioredoxin-like_sf"/>
</dbReference>
<dbReference type="FunFam" id="3.40.30.10:FF:000018">
    <property type="entry name" value="Glutaredoxin"/>
    <property type="match status" value="1"/>
</dbReference>
<dbReference type="SUPFAM" id="SSF52833">
    <property type="entry name" value="Thioredoxin-like"/>
    <property type="match status" value="1"/>
</dbReference>
<evidence type="ECO:0000313" key="10">
    <source>
        <dbReference type="Proteomes" id="UP000316225"/>
    </source>
</evidence>
<dbReference type="CDD" id="cd03418">
    <property type="entry name" value="GRX_GRXb_1_3_like"/>
    <property type="match status" value="1"/>
</dbReference>
<dbReference type="PANTHER" id="PTHR45694:SF18">
    <property type="entry name" value="GLUTAREDOXIN-1-RELATED"/>
    <property type="match status" value="1"/>
</dbReference>
<keyword evidence="10" id="KW-1185">Reference proteome</keyword>
<dbReference type="GO" id="GO:0015038">
    <property type="term" value="F:glutathione disulfide oxidoreductase activity"/>
    <property type="evidence" value="ECO:0007669"/>
    <property type="project" value="UniProtKB-UniRule"/>
</dbReference>
<dbReference type="PANTHER" id="PTHR45694">
    <property type="entry name" value="GLUTAREDOXIN 2"/>
    <property type="match status" value="1"/>
</dbReference>
<dbReference type="PRINTS" id="PR00160">
    <property type="entry name" value="GLUTAREDOXIN"/>
</dbReference>
<dbReference type="PROSITE" id="PS51354">
    <property type="entry name" value="GLUTAREDOXIN_2"/>
    <property type="match status" value="1"/>
</dbReference>
<comment type="similarity">
    <text evidence="2 7">Belongs to the glutaredoxin family.</text>
</comment>
<dbReference type="EMBL" id="VLKU01000003">
    <property type="protein sequence ID" value="TWI35907.1"/>
    <property type="molecule type" value="Genomic_DNA"/>
</dbReference>
<dbReference type="Proteomes" id="UP000316225">
    <property type="component" value="Unassembled WGS sequence"/>
</dbReference>
<protein>
    <recommendedName>
        <fullName evidence="7">Glutaredoxin</fullName>
    </recommendedName>
</protein>
<dbReference type="InterPro" id="IPR011900">
    <property type="entry name" value="GRX_bact"/>
</dbReference>
<evidence type="ECO:0000256" key="6">
    <source>
        <dbReference type="ARBA" id="ARBA00023284"/>
    </source>
</evidence>
<dbReference type="InterPro" id="IPR002109">
    <property type="entry name" value="Glutaredoxin"/>
</dbReference>
<gene>
    <name evidence="9" type="ORF">IQ24_01265</name>
</gene>
<keyword evidence="6 7" id="KW-0676">Redox-active center</keyword>
<dbReference type="GO" id="GO:0034599">
    <property type="term" value="P:cellular response to oxidative stress"/>
    <property type="evidence" value="ECO:0007669"/>
    <property type="project" value="TreeGrafter"/>
</dbReference>
<dbReference type="GO" id="GO:0005737">
    <property type="term" value="C:cytoplasm"/>
    <property type="evidence" value="ECO:0007669"/>
    <property type="project" value="TreeGrafter"/>
</dbReference>
<dbReference type="NCBIfam" id="TIGR02181">
    <property type="entry name" value="GRX_bact"/>
    <property type="match status" value="1"/>
</dbReference>
<dbReference type="InterPro" id="IPR011767">
    <property type="entry name" value="GLR_AS"/>
</dbReference>
<dbReference type="OrthoDB" id="9814618at2"/>
<accession>A0A562NUK4</accession>
<comment type="function">
    <text evidence="1 7">Has a glutathione-disulfide oxidoreductase activity in the presence of NADPH and glutathione reductase. Reduces low molecular weight disulfides and proteins.</text>
</comment>
<evidence type="ECO:0000256" key="4">
    <source>
        <dbReference type="ARBA" id="ARBA00022982"/>
    </source>
</evidence>
<dbReference type="InterPro" id="IPR014025">
    <property type="entry name" value="Glutaredoxin_subgr"/>
</dbReference>
<sequence length="87" mass="9331">MAKVEIYTTRTCPYCLAAKALLTRKGVAFEETDVGADPSLRIAMMERAGGRRSVPQIFIDGQHVGGSDDLHALEREGKLDGLLGLAA</sequence>
<organism evidence="9 10">
    <name type="scientific">Paracoccus sulfuroxidans</name>
    <dbReference type="NCBI Taxonomy" id="384678"/>
    <lineage>
        <taxon>Bacteria</taxon>
        <taxon>Pseudomonadati</taxon>
        <taxon>Pseudomonadota</taxon>
        <taxon>Alphaproteobacteria</taxon>
        <taxon>Rhodobacterales</taxon>
        <taxon>Paracoccaceae</taxon>
        <taxon>Paracoccus</taxon>
    </lineage>
</organism>
<keyword evidence="4 7" id="KW-0249">Electron transport</keyword>
<comment type="caution">
    <text evidence="9">The sequence shown here is derived from an EMBL/GenBank/DDBJ whole genome shotgun (WGS) entry which is preliminary data.</text>
</comment>
<dbReference type="AlphaFoldDB" id="A0A562NUK4"/>
<keyword evidence="7" id="KW-0963">Cytoplasm</keyword>
<proteinExistence type="inferred from homology"/>
<reference evidence="9 10" key="1">
    <citation type="journal article" date="2015" name="Stand. Genomic Sci.">
        <title>Genomic Encyclopedia of Bacterial and Archaeal Type Strains, Phase III: the genomes of soil and plant-associated and newly described type strains.</title>
        <authorList>
            <person name="Whitman W.B."/>
            <person name="Woyke T."/>
            <person name="Klenk H.P."/>
            <person name="Zhou Y."/>
            <person name="Lilburn T.G."/>
            <person name="Beck B.J."/>
            <person name="De Vos P."/>
            <person name="Vandamme P."/>
            <person name="Eisen J.A."/>
            <person name="Garrity G."/>
            <person name="Hugenholtz P."/>
            <person name="Kyrpides N.C."/>
        </authorList>
    </citation>
    <scope>NUCLEOTIDE SEQUENCE [LARGE SCALE GENOMIC DNA]</scope>
    <source>
        <strain evidence="9 10">CGMCC 1.5364</strain>
    </source>
</reference>
<evidence type="ECO:0000256" key="3">
    <source>
        <dbReference type="ARBA" id="ARBA00022448"/>
    </source>
</evidence>
<name>A0A562NUK4_9RHOB</name>
<evidence type="ECO:0000256" key="2">
    <source>
        <dbReference type="ARBA" id="ARBA00007787"/>
    </source>
</evidence>
<evidence type="ECO:0000313" key="9">
    <source>
        <dbReference type="EMBL" id="TWI35907.1"/>
    </source>
</evidence>
<dbReference type="RefSeq" id="WP_145396964.1">
    <property type="nucleotide sequence ID" value="NZ_VLKU01000003.1"/>
</dbReference>
<keyword evidence="3 7" id="KW-0813">Transport</keyword>
<evidence type="ECO:0000256" key="7">
    <source>
        <dbReference type="RuleBase" id="RU364065"/>
    </source>
</evidence>
<evidence type="ECO:0000259" key="8">
    <source>
        <dbReference type="Pfam" id="PF00462"/>
    </source>
</evidence>
<evidence type="ECO:0000256" key="5">
    <source>
        <dbReference type="ARBA" id="ARBA00023157"/>
    </source>
</evidence>
<feature type="domain" description="Glutaredoxin" evidence="8">
    <location>
        <begin position="4"/>
        <end position="64"/>
    </location>
</feature>
<dbReference type="Gene3D" id="3.40.30.10">
    <property type="entry name" value="Glutaredoxin"/>
    <property type="match status" value="1"/>
</dbReference>